<evidence type="ECO:0000256" key="5">
    <source>
        <dbReference type="ARBA" id="ARBA00023141"/>
    </source>
</evidence>
<dbReference type="PANTHER" id="PTHR21090">
    <property type="entry name" value="AROM/DEHYDROQUINATE SYNTHASE"/>
    <property type="match status" value="1"/>
</dbReference>
<feature type="binding site" evidence="7">
    <location>
        <position position="173"/>
    </location>
    <ligand>
        <name>3-phosphoshikimate</name>
        <dbReference type="ChEBI" id="CHEBI:145989"/>
    </ligand>
</feature>
<keyword evidence="5 7" id="KW-0057">Aromatic amino acid biosynthesis</keyword>
<dbReference type="STRING" id="385682.SAMN05444380_1073"/>
<name>A0A1I1XXA2_9BACT</name>
<feature type="binding site" evidence="7">
    <location>
        <position position="367"/>
    </location>
    <ligand>
        <name>phosphoenolpyruvate</name>
        <dbReference type="ChEBI" id="CHEBI:58702"/>
    </ligand>
</feature>
<protein>
    <recommendedName>
        <fullName evidence="7">3-phosphoshikimate 1-carboxyvinyltransferase</fullName>
        <ecNumber evidence="7">2.5.1.19</ecNumber>
    </recommendedName>
    <alternativeName>
        <fullName evidence="7">5-enolpyruvylshikimate-3-phosphate synthase</fullName>
        <shortName evidence="7">EPSP synthase</shortName>
        <shortName evidence="7">EPSPS</shortName>
    </alternativeName>
</protein>
<dbReference type="EC" id="2.5.1.19" evidence="7"/>
<evidence type="ECO:0000256" key="6">
    <source>
        <dbReference type="ARBA" id="ARBA00044633"/>
    </source>
</evidence>
<dbReference type="InterPro" id="IPR001986">
    <property type="entry name" value="Enolpyruvate_Tfrase_dom"/>
</dbReference>
<feature type="domain" description="Enolpyruvate transferase" evidence="8">
    <location>
        <begin position="63"/>
        <end position="401"/>
    </location>
</feature>
<feature type="binding site" evidence="7">
    <location>
        <position position="147"/>
    </location>
    <ligand>
        <name>phosphoenolpyruvate</name>
        <dbReference type="ChEBI" id="CHEBI:58702"/>
    </ligand>
</feature>
<feature type="binding site" evidence="7">
    <location>
        <position position="24"/>
    </location>
    <ligand>
        <name>3-phosphoshikimate</name>
        <dbReference type="ChEBI" id="CHEBI:145989"/>
    </ligand>
</feature>
<feature type="binding site" evidence="7">
    <location>
        <position position="23"/>
    </location>
    <ligand>
        <name>3-phosphoshikimate</name>
        <dbReference type="ChEBI" id="CHEBI:145989"/>
    </ligand>
</feature>
<dbReference type="GO" id="GO:0003866">
    <property type="term" value="F:3-phosphoshikimate 1-carboxyvinyltransferase activity"/>
    <property type="evidence" value="ECO:0007669"/>
    <property type="project" value="UniProtKB-UniRule"/>
</dbReference>
<dbReference type="HAMAP" id="MF_00210">
    <property type="entry name" value="EPSP_synth"/>
    <property type="match status" value="1"/>
</dbReference>
<feature type="binding site" evidence="7">
    <location>
        <position position="23"/>
    </location>
    <ligand>
        <name>phosphoenolpyruvate</name>
        <dbReference type="ChEBI" id="CHEBI:58702"/>
    </ligand>
</feature>
<dbReference type="CDD" id="cd01556">
    <property type="entry name" value="EPSP_synthase"/>
    <property type="match status" value="1"/>
</dbReference>
<evidence type="ECO:0000256" key="7">
    <source>
        <dbReference type="HAMAP-Rule" id="MF_00210"/>
    </source>
</evidence>
<feature type="binding site" evidence="7">
    <location>
        <position position="291"/>
    </location>
    <ligand>
        <name>3-phosphoshikimate</name>
        <dbReference type="ChEBI" id="CHEBI:145989"/>
    </ligand>
</feature>
<feature type="binding site" evidence="7">
    <location>
        <position position="71"/>
    </location>
    <ligand>
        <name>phosphoenolpyruvate</name>
        <dbReference type="ChEBI" id="CHEBI:58702"/>
    </ligand>
</feature>
<evidence type="ECO:0000256" key="2">
    <source>
        <dbReference type="ARBA" id="ARBA00009948"/>
    </source>
</evidence>
<feature type="active site" description="Proton acceptor" evidence="7">
    <location>
        <position position="291"/>
    </location>
</feature>
<organism evidence="9 10">
    <name type="scientific">Thermophagus xiamenensis</name>
    <dbReference type="NCBI Taxonomy" id="385682"/>
    <lineage>
        <taxon>Bacteria</taxon>
        <taxon>Pseudomonadati</taxon>
        <taxon>Bacteroidota</taxon>
        <taxon>Bacteroidia</taxon>
        <taxon>Marinilabiliales</taxon>
        <taxon>Marinilabiliaceae</taxon>
        <taxon>Thermophagus</taxon>
    </lineage>
</organism>
<dbReference type="GO" id="GO:0005737">
    <property type="term" value="C:cytoplasm"/>
    <property type="evidence" value="ECO:0007669"/>
    <property type="project" value="UniProtKB-SubCell"/>
</dbReference>
<comment type="subcellular location">
    <subcellularLocation>
        <location evidence="7">Cytoplasm</location>
    </subcellularLocation>
</comment>
<evidence type="ECO:0000256" key="3">
    <source>
        <dbReference type="ARBA" id="ARBA00022605"/>
    </source>
</evidence>
<keyword evidence="3 7" id="KW-0028">Amino-acid biosynthesis</keyword>
<dbReference type="FunCoup" id="A0A1I1XXA2">
    <property type="interactions" value="453"/>
</dbReference>
<feature type="binding site" evidence="7">
    <location>
        <position position="322"/>
    </location>
    <ligand>
        <name>phosphoenolpyruvate</name>
        <dbReference type="ChEBI" id="CHEBI:58702"/>
    </ligand>
</feature>
<keyword evidence="10" id="KW-1185">Reference proteome</keyword>
<accession>A0A1I1XXA2</accession>
<dbReference type="OrthoDB" id="9809920at2"/>
<dbReference type="AlphaFoldDB" id="A0A1I1XXA2"/>
<dbReference type="PROSITE" id="PS00885">
    <property type="entry name" value="EPSP_SYNTHASE_2"/>
    <property type="match status" value="1"/>
</dbReference>
<feature type="binding site" evidence="7">
    <location>
        <position position="145"/>
    </location>
    <ligand>
        <name>3-phosphoshikimate</name>
        <dbReference type="ChEBI" id="CHEBI:145989"/>
    </ligand>
</feature>
<dbReference type="RefSeq" id="WP_010526277.1">
    <property type="nucleotide sequence ID" value="NZ_AFSL01000007.1"/>
</dbReference>
<evidence type="ECO:0000313" key="10">
    <source>
        <dbReference type="Proteomes" id="UP000181976"/>
    </source>
</evidence>
<dbReference type="PANTHER" id="PTHR21090:SF5">
    <property type="entry name" value="PENTAFUNCTIONAL AROM POLYPEPTIDE"/>
    <property type="match status" value="1"/>
</dbReference>
<dbReference type="PIRSF" id="PIRSF000505">
    <property type="entry name" value="EPSPS"/>
    <property type="match status" value="1"/>
</dbReference>
<keyword evidence="7" id="KW-0963">Cytoplasm</keyword>
<feature type="binding site" evidence="7">
    <location>
        <position position="99"/>
    </location>
    <ligand>
        <name>phosphoenolpyruvate</name>
        <dbReference type="ChEBI" id="CHEBI:58702"/>
    </ligand>
</feature>
<dbReference type="UniPathway" id="UPA00053">
    <property type="reaction ID" value="UER00089"/>
</dbReference>
<comment type="pathway">
    <text evidence="1 7">Metabolic intermediate biosynthesis; chorismate biosynthesis; chorismate from D-erythrose 4-phosphate and phosphoenolpyruvate: step 6/7.</text>
</comment>
<dbReference type="InterPro" id="IPR036968">
    <property type="entry name" value="Enolpyruvate_Tfrase_sf"/>
</dbReference>
<sequence>MESLVIIPPKEKKTVTIELPSSKSISNRLLILNAISYSARPIKNLSDSDDTRALYTSLHSNASFFNVGAAGTTMRFLTAFLSRIVGEWVITGSERMKERPIGVLVDALRQLGAKIEYMEKEGYPPLRIFGSALQGKTIELPGNISSQYISALLMIAPVVKDGIILKLIGDITSKPYILLTLKLLEQYGVKAEWNANVISVPEQTMIPPEQVTVEADWSAASYWFQIAALSKLGTKIILKGLKQNSLQGDARVADLFVPLGVNHKFIDGGIELTKSGKSVERFEYDFTDQPDLAQTFAVTCACLDVPFHLKGLHTLKIKETDRINAMIKEARKLGFVFSTNNVDNLVWNGAKEEITEPPHIQTYQDHRMAMAFAPASLIIGKMKIQNPSVVSKSYPSYWEDLKKGGFSLISS</sequence>
<comment type="caution">
    <text evidence="7">Lacks conserved residue(s) required for the propagation of feature annotation.</text>
</comment>
<feature type="binding site" evidence="7">
    <location>
        <position position="146"/>
    </location>
    <ligand>
        <name>3-phosphoshikimate</name>
        <dbReference type="ChEBI" id="CHEBI:145989"/>
    </ligand>
</feature>
<dbReference type="eggNOG" id="COG0128">
    <property type="taxonomic scope" value="Bacteria"/>
</dbReference>
<dbReference type="GO" id="GO:0008652">
    <property type="term" value="P:amino acid biosynthetic process"/>
    <property type="evidence" value="ECO:0007669"/>
    <property type="project" value="UniProtKB-KW"/>
</dbReference>
<dbReference type="GO" id="GO:0009423">
    <property type="term" value="P:chorismate biosynthetic process"/>
    <property type="evidence" value="ECO:0007669"/>
    <property type="project" value="UniProtKB-UniRule"/>
</dbReference>
<comment type="function">
    <text evidence="7">Catalyzes the transfer of the enolpyruvyl moiety of phosphoenolpyruvate (PEP) to the 5-hydroxyl of shikimate-3-phosphate (S3P) to produce enolpyruvyl shikimate-3-phosphate and inorganic phosphate.</text>
</comment>
<dbReference type="InParanoid" id="A0A1I1XXA2"/>
<feature type="binding site" evidence="7">
    <location>
        <position position="147"/>
    </location>
    <ligand>
        <name>3-phosphoshikimate</name>
        <dbReference type="ChEBI" id="CHEBI:145989"/>
    </ligand>
</feature>
<evidence type="ECO:0000313" key="9">
    <source>
        <dbReference type="EMBL" id="SFE12016.1"/>
    </source>
</evidence>
<evidence type="ECO:0000256" key="1">
    <source>
        <dbReference type="ARBA" id="ARBA00004811"/>
    </source>
</evidence>
<dbReference type="InterPro" id="IPR023193">
    <property type="entry name" value="EPSP_synthase_CS"/>
</dbReference>
<feature type="binding site" evidence="7">
    <location>
        <position position="318"/>
    </location>
    <ligand>
        <name>3-phosphoshikimate</name>
        <dbReference type="ChEBI" id="CHEBI:145989"/>
    </ligand>
</feature>
<evidence type="ECO:0000259" key="8">
    <source>
        <dbReference type="Pfam" id="PF00275"/>
    </source>
</evidence>
<gene>
    <name evidence="7" type="primary">aroA</name>
    <name evidence="9" type="ORF">SAMN05444380_1073</name>
</gene>
<dbReference type="SUPFAM" id="SSF55205">
    <property type="entry name" value="EPT/RTPC-like"/>
    <property type="match status" value="1"/>
</dbReference>
<dbReference type="InterPro" id="IPR006264">
    <property type="entry name" value="EPSP_synthase"/>
</dbReference>
<dbReference type="Proteomes" id="UP000181976">
    <property type="component" value="Unassembled WGS sequence"/>
</dbReference>
<comment type="catalytic activity">
    <reaction evidence="6">
        <text>3-phosphoshikimate + phosphoenolpyruvate = 5-O-(1-carboxyvinyl)-3-phosphoshikimate + phosphate</text>
        <dbReference type="Rhea" id="RHEA:21256"/>
        <dbReference type="ChEBI" id="CHEBI:43474"/>
        <dbReference type="ChEBI" id="CHEBI:57701"/>
        <dbReference type="ChEBI" id="CHEBI:58702"/>
        <dbReference type="ChEBI" id="CHEBI:145989"/>
        <dbReference type="EC" id="2.5.1.19"/>
    </reaction>
    <physiologicalReaction direction="left-to-right" evidence="6">
        <dbReference type="Rhea" id="RHEA:21257"/>
    </physiologicalReaction>
</comment>
<reference evidence="9 10" key="1">
    <citation type="submission" date="2016-10" db="EMBL/GenBank/DDBJ databases">
        <authorList>
            <person name="de Groot N.N."/>
        </authorList>
    </citation>
    <scope>NUCLEOTIDE SEQUENCE [LARGE SCALE GENOMIC DNA]</scope>
    <source>
        <strain evidence="9 10">DSM 19012</strain>
    </source>
</reference>
<evidence type="ECO:0000256" key="4">
    <source>
        <dbReference type="ARBA" id="ARBA00022679"/>
    </source>
</evidence>
<comment type="subunit">
    <text evidence="7">Monomer.</text>
</comment>
<comment type="similarity">
    <text evidence="2 7">Belongs to the EPSP synthase family.</text>
</comment>
<dbReference type="GO" id="GO:0009073">
    <property type="term" value="P:aromatic amino acid family biosynthetic process"/>
    <property type="evidence" value="ECO:0007669"/>
    <property type="project" value="UniProtKB-KW"/>
</dbReference>
<keyword evidence="4 7" id="KW-0808">Transferase</keyword>
<dbReference type="Pfam" id="PF00275">
    <property type="entry name" value="EPSP_synthase"/>
    <property type="match status" value="1"/>
</dbReference>
<dbReference type="InterPro" id="IPR013792">
    <property type="entry name" value="RNA3'P_cycl/enolpyr_Trfase_a/b"/>
</dbReference>
<feature type="binding site" evidence="7">
    <location>
        <position position="28"/>
    </location>
    <ligand>
        <name>3-phosphoshikimate</name>
        <dbReference type="ChEBI" id="CHEBI:145989"/>
    </ligand>
</feature>
<proteinExistence type="inferred from homology"/>
<feature type="binding site" evidence="7">
    <location>
        <position position="392"/>
    </location>
    <ligand>
        <name>phosphoenolpyruvate</name>
        <dbReference type="ChEBI" id="CHEBI:58702"/>
    </ligand>
</feature>
<dbReference type="Gene3D" id="3.65.10.10">
    <property type="entry name" value="Enolpyruvate transferase domain"/>
    <property type="match status" value="2"/>
</dbReference>
<dbReference type="EMBL" id="FONA01000007">
    <property type="protein sequence ID" value="SFE12016.1"/>
    <property type="molecule type" value="Genomic_DNA"/>
</dbReference>